<organism evidence="2 3">
    <name type="scientific">Corynebacterium endometrii</name>
    <dbReference type="NCBI Taxonomy" id="2488819"/>
    <lineage>
        <taxon>Bacteria</taxon>
        <taxon>Bacillati</taxon>
        <taxon>Actinomycetota</taxon>
        <taxon>Actinomycetes</taxon>
        <taxon>Mycobacteriales</taxon>
        <taxon>Corynebacteriaceae</taxon>
        <taxon>Corynebacterium</taxon>
    </lineage>
</organism>
<dbReference type="PANTHER" id="PTHR43441:SF10">
    <property type="entry name" value="ACETYLTRANSFERASE"/>
    <property type="match status" value="1"/>
</dbReference>
<dbReference type="PANTHER" id="PTHR43441">
    <property type="entry name" value="RIBOSOMAL-PROTEIN-SERINE ACETYLTRANSFERASE"/>
    <property type="match status" value="1"/>
</dbReference>
<dbReference type="Proteomes" id="UP000296352">
    <property type="component" value="Chromosome"/>
</dbReference>
<accession>A0A4P7QJW6</accession>
<evidence type="ECO:0000313" key="3">
    <source>
        <dbReference type="Proteomes" id="UP000296352"/>
    </source>
</evidence>
<dbReference type="EMBL" id="CP039247">
    <property type="protein sequence ID" value="QCB29097.1"/>
    <property type="molecule type" value="Genomic_DNA"/>
</dbReference>
<dbReference type="Pfam" id="PF13302">
    <property type="entry name" value="Acetyltransf_3"/>
    <property type="match status" value="1"/>
</dbReference>
<dbReference type="SUPFAM" id="SSF55729">
    <property type="entry name" value="Acyl-CoA N-acyltransferases (Nat)"/>
    <property type="match status" value="1"/>
</dbReference>
<gene>
    <name evidence="2" type="primary">rimL</name>
    <name evidence="2" type="ORF">CENDO_09165</name>
</gene>
<dbReference type="KEGG" id="cee:CENDO_09165"/>
<dbReference type="GO" id="GO:0008999">
    <property type="term" value="F:protein-N-terminal-alanine acetyltransferase activity"/>
    <property type="evidence" value="ECO:0007669"/>
    <property type="project" value="TreeGrafter"/>
</dbReference>
<keyword evidence="2" id="KW-0012">Acyltransferase</keyword>
<dbReference type="AlphaFoldDB" id="A0A4P7QJW6"/>
<dbReference type="EC" id="2.3.1.-" evidence="2"/>
<keyword evidence="2" id="KW-0808">Transferase</keyword>
<dbReference type="Gene3D" id="3.40.630.30">
    <property type="match status" value="1"/>
</dbReference>
<dbReference type="RefSeq" id="WP_136141738.1">
    <property type="nucleotide sequence ID" value="NZ_CP039247.1"/>
</dbReference>
<dbReference type="InterPro" id="IPR016181">
    <property type="entry name" value="Acyl_CoA_acyltransferase"/>
</dbReference>
<name>A0A4P7QJW6_9CORY</name>
<evidence type="ECO:0000259" key="1">
    <source>
        <dbReference type="PROSITE" id="PS51186"/>
    </source>
</evidence>
<keyword evidence="3" id="KW-1185">Reference proteome</keyword>
<dbReference type="GO" id="GO:1990189">
    <property type="term" value="F:protein N-terminal-serine acetyltransferase activity"/>
    <property type="evidence" value="ECO:0007669"/>
    <property type="project" value="TreeGrafter"/>
</dbReference>
<evidence type="ECO:0000313" key="2">
    <source>
        <dbReference type="EMBL" id="QCB29097.1"/>
    </source>
</evidence>
<sequence length="169" mass="18860">MTGSDLPQLTAPFLKNLRPLAPKDAEKLTEACQDAETQRWTNVPPAYTLDMAHAFIRGTECKWAMTDERDDFCGVIELRPRNDFLADLGYHTAPWARGQGFTTDAVVTVTEWAFGQGFHRIELKADVNNVASRRVAEKAGFAFEGVARGSQHMHGRFDDLAVYARLATD</sequence>
<dbReference type="OrthoDB" id="9795188at2"/>
<proteinExistence type="predicted"/>
<dbReference type="InterPro" id="IPR000182">
    <property type="entry name" value="GNAT_dom"/>
</dbReference>
<dbReference type="GO" id="GO:0005737">
    <property type="term" value="C:cytoplasm"/>
    <property type="evidence" value="ECO:0007669"/>
    <property type="project" value="TreeGrafter"/>
</dbReference>
<reference evidence="2 3" key="1">
    <citation type="submission" date="2019-04" db="EMBL/GenBank/DDBJ databases">
        <title>Corynebacterium endometrii sp. nov., isolated from the uterus of a cow with endometritis.</title>
        <authorList>
            <person name="Ballas P."/>
            <person name="Ruckert C."/>
            <person name="Wagener K."/>
            <person name="Drillich M."/>
            <person name="Kaempfer P."/>
            <person name="Busse H.-J."/>
            <person name="Ehling-Schulz M."/>
        </authorList>
    </citation>
    <scope>NUCLEOTIDE SEQUENCE [LARGE SCALE GENOMIC DNA]</scope>
    <source>
        <strain evidence="2 3">LMM-1653</strain>
    </source>
</reference>
<feature type="domain" description="N-acetyltransferase" evidence="1">
    <location>
        <begin position="15"/>
        <end position="169"/>
    </location>
</feature>
<dbReference type="PROSITE" id="PS51186">
    <property type="entry name" value="GNAT"/>
    <property type="match status" value="1"/>
</dbReference>
<dbReference type="InterPro" id="IPR051908">
    <property type="entry name" value="Ribosomal_N-acetyltransferase"/>
</dbReference>
<protein>
    <submittedName>
        <fullName evidence="2">Ribosomal-protein-serine acetyltransferase</fullName>
        <ecNumber evidence="2">2.3.1.-</ecNumber>
    </submittedName>
</protein>